<dbReference type="Proteomes" id="UP001281447">
    <property type="component" value="Unassembled WGS sequence"/>
</dbReference>
<evidence type="ECO:0000256" key="2">
    <source>
        <dbReference type="ARBA" id="ARBA00022679"/>
    </source>
</evidence>
<dbReference type="PIRSF" id="PIRSF004553">
    <property type="entry name" value="CHP00095"/>
    <property type="match status" value="1"/>
</dbReference>
<accession>A0ABU5CAD2</accession>
<dbReference type="GO" id="GO:0052913">
    <property type="term" value="F:16S rRNA (guanine(966)-N(2))-methyltransferase activity"/>
    <property type="evidence" value="ECO:0007669"/>
    <property type="project" value="UniProtKB-EC"/>
</dbReference>
<comment type="caution">
    <text evidence="3">The sequence shown here is derived from an EMBL/GenBank/DDBJ whole genome shotgun (WGS) entry which is preliminary data.</text>
</comment>
<protein>
    <submittedName>
        <fullName evidence="3">16S rRNA (Guanine(966)-N(2))-methyltransferase RsmD</fullName>
        <ecNumber evidence="3">2.1.1.171</ecNumber>
    </submittedName>
</protein>
<dbReference type="EC" id="2.1.1.171" evidence="3"/>
<dbReference type="Pfam" id="PF03602">
    <property type="entry name" value="Cons_hypoth95"/>
    <property type="match status" value="1"/>
</dbReference>
<dbReference type="InterPro" id="IPR004398">
    <property type="entry name" value="RNA_MeTrfase_RsmD"/>
</dbReference>
<evidence type="ECO:0000313" key="4">
    <source>
        <dbReference type="Proteomes" id="UP001281447"/>
    </source>
</evidence>
<dbReference type="NCBIfam" id="TIGR00095">
    <property type="entry name" value="16S rRNA (guanine(966)-N(2))-methyltransferase RsmD"/>
    <property type="match status" value="1"/>
</dbReference>
<reference evidence="3 4" key="1">
    <citation type="submission" date="2023-10" db="EMBL/GenBank/DDBJ databases">
        <title>Virgibacillus halophilus 5B73C genome.</title>
        <authorList>
            <person name="Miliotis G."/>
            <person name="Sengupta P."/>
            <person name="Hameed A."/>
            <person name="Chuvochina M."/>
            <person name="Mcdonagh F."/>
            <person name="Simpson A.C."/>
            <person name="Singh N.K."/>
            <person name="Rekha P.D."/>
            <person name="Raman K."/>
            <person name="Hugenholtz P."/>
            <person name="Venkateswaran K."/>
        </authorList>
    </citation>
    <scope>NUCLEOTIDE SEQUENCE [LARGE SCALE GENOMIC DNA]</scope>
    <source>
        <strain evidence="3 4">5B73C</strain>
    </source>
</reference>
<organism evidence="3 4">
    <name type="scientific">Tigheibacillus halophilus</name>
    <dbReference type="NCBI Taxonomy" id="361280"/>
    <lineage>
        <taxon>Bacteria</taxon>
        <taxon>Bacillati</taxon>
        <taxon>Bacillota</taxon>
        <taxon>Bacilli</taxon>
        <taxon>Bacillales</taxon>
        <taxon>Bacillaceae</taxon>
        <taxon>Tigheibacillus</taxon>
    </lineage>
</organism>
<keyword evidence="1 3" id="KW-0489">Methyltransferase</keyword>
<dbReference type="CDD" id="cd02440">
    <property type="entry name" value="AdoMet_MTases"/>
    <property type="match status" value="1"/>
</dbReference>
<evidence type="ECO:0000313" key="3">
    <source>
        <dbReference type="EMBL" id="MDY0396282.1"/>
    </source>
</evidence>
<dbReference type="PANTHER" id="PTHR43542:SF1">
    <property type="entry name" value="METHYLTRANSFERASE"/>
    <property type="match status" value="1"/>
</dbReference>
<dbReference type="InterPro" id="IPR029063">
    <property type="entry name" value="SAM-dependent_MTases_sf"/>
</dbReference>
<dbReference type="PANTHER" id="PTHR43542">
    <property type="entry name" value="METHYLTRANSFERASE"/>
    <property type="match status" value="1"/>
</dbReference>
<sequence length="202" mass="22693">MWSDRMRIIAGTHKGRALKAVPGKDTRPTTDKVKEAVFQMMGPFFDGGSCLDLFAGSGSLGIEALSRGMDRAVFVDRQNKAIHTIQENLEMLKISNLSEVYRTDANRAIQILSKKNMTFTLILLDPPYKKADYEKLIRSIIKSSLLKDGGMLYCEHDAADQMPLLNKELQIIKQANYGTIGITMYRKGENEHDKIGSLPRKL</sequence>
<proteinExistence type="predicted"/>
<name>A0ABU5CAD2_9BACI</name>
<keyword evidence="2 3" id="KW-0808">Transferase</keyword>
<keyword evidence="4" id="KW-1185">Reference proteome</keyword>
<dbReference type="SUPFAM" id="SSF53335">
    <property type="entry name" value="S-adenosyl-L-methionine-dependent methyltransferases"/>
    <property type="match status" value="1"/>
</dbReference>
<evidence type="ECO:0000256" key="1">
    <source>
        <dbReference type="ARBA" id="ARBA00022603"/>
    </source>
</evidence>
<dbReference type="Gene3D" id="3.40.50.150">
    <property type="entry name" value="Vaccinia Virus protein VP39"/>
    <property type="match status" value="1"/>
</dbReference>
<dbReference type="EMBL" id="JAWDIP010000004">
    <property type="protein sequence ID" value="MDY0396282.1"/>
    <property type="molecule type" value="Genomic_DNA"/>
</dbReference>
<gene>
    <name evidence="3" type="primary">rsmD</name>
    <name evidence="3" type="ORF">RWE15_20415</name>
</gene>